<dbReference type="Gene3D" id="1.20.1420.30">
    <property type="entry name" value="NCX, central ion-binding region"/>
    <property type="match status" value="2"/>
</dbReference>
<reference evidence="9 10" key="1">
    <citation type="submission" date="2024-03" db="EMBL/GenBank/DDBJ databases">
        <title>The Acrasis kona genome and developmental transcriptomes reveal deep origins of eukaryotic multicellular pathways.</title>
        <authorList>
            <person name="Sheikh S."/>
            <person name="Fu C.-J."/>
            <person name="Brown M.W."/>
            <person name="Baldauf S.L."/>
        </authorList>
    </citation>
    <scope>NUCLEOTIDE SEQUENCE [LARGE SCALE GENOMIC DNA]</scope>
    <source>
        <strain evidence="9 10">ATCC MYA-3509</strain>
    </source>
</reference>
<dbReference type="PANTHER" id="PTHR31503:SF74">
    <property type="entry name" value="SODIUM_CALCIUM EXCHANGER MEMBRANE REGION DOMAIN-CONTAINING PROTEIN"/>
    <property type="match status" value="1"/>
</dbReference>
<feature type="domain" description="Sodium/calcium exchanger membrane region" evidence="8">
    <location>
        <begin position="7"/>
        <end position="149"/>
    </location>
</feature>
<evidence type="ECO:0000256" key="7">
    <source>
        <dbReference type="SAM" id="Phobius"/>
    </source>
</evidence>
<evidence type="ECO:0000256" key="3">
    <source>
        <dbReference type="ARBA" id="ARBA00022692"/>
    </source>
</evidence>
<gene>
    <name evidence="9" type="ORF">AKO1_010530</name>
</gene>
<keyword evidence="2" id="KW-0813">Transport</keyword>
<dbReference type="InterPro" id="IPR044880">
    <property type="entry name" value="NCX_ion-bd_dom_sf"/>
</dbReference>
<feature type="transmembrane region" description="Helical" evidence="7">
    <location>
        <begin position="262"/>
        <end position="289"/>
    </location>
</feature>
<sequence>MLNIVEVLYLVGYLASLIAGAWCVSEGGDILGEKYDATIIGGFIISWLNTAPETIFFITALESNSPSFAVGAISGSVIVVCTVAVGSCVYIGAKSRETGTIHLQPGVRRQAHILGGSLIVITSALIFGFQYWIGILGVTYYVGFLCWTIFHRTASTPSTAIVHKSPSVESQTSIVIEDVAKEHESDDDEEEQPTWKGVAYLLAGAILIYSCSEPFISSVVNIGKGVGLSPVTLAFFFAPIASEAPEILESISLSRKGKTQSINIAFSNLVGGTLSKTTLLLGILCFYAQNRGYTWVSPTYTVSMSLVLLCALSSAAFGFSEKHSAGRGLMLAALFFFCGIVQCLLSYHTGGEDAVTIN</sequence>
<keyword evidence="6 7" id="KW-0472">Membrane</keyword>
<feature type="transmembrane region" description="Helical" evidence="7">
    <location>
        <begin position="295"/>
        <end position="317"/>
    </location>
</feature>
<feature type="transmembrane region" description="Helical" evidence="7">
    <location>
        <begin position="198"/>
        <end position="216"/>
    </location>
</feature>
<feature type="transmembrane region" description="Helical" evidence="7">
    <location>
        <begin position="37"/>
        <end position="61"/>
    </location>
</feature>
<dbReference type="EMBL" id="JAOPGA020001582">
    <property type="protein sequence ID" value="KAL0489647.1"/>
    <property type="molecule type" value="Genomic_DNA"/>
</dbReference>
<dbReference type="AlphaFoldDB" id="A0AAW2ZIC3"/>
<organism evidence="9 10">
    <name type="scientific">Acrasis kona</name>
    <dbReference type="NCBI Taxonomy" id="1008807"/>
    <lineage>
        <taxon>Eukaryota</taxon>
        <taxon>Discoba</taxon>
        <taxon>Heterolobosea</taxon>
        <taxon>Tetramitia</taxon>
        <taxon>Eutetramitia</taxon>
        <taxon>Acrasidae</taxon>
        <taxon>Acrasis</taxon>
    </lineage>
</organism>
<dbReference type="InterPro" id="IPR004837">
    <property type="entry name" value="NaCa_Exmemb"/>
</dbReference>
<evidence type="ECO:0000259" key="8">
    <source>
        <dbReference type="Pfam" id="PF01699"/>
    </source>
</evidence>
<evidence type="ECO:0000256" key="2">
    <source>
        <dbReference type="ARBA" id="ARBA00022448"/>
    </source>
</evidence>
<name>A0AAW2ZIC3_9EUKA</name>
<keyword evidence="4 7" id="KW-1133">Transmembrane helix</keyword>
<dbReference type="PANTHER" id="PTHR31503">
    <property type="entry name" value="VACUOLAR CALCIUM ION TRANSPORTER"/>
    <property type="match status" value="1"/>
</dbReference>
<feature type="transmembrane region" description="Helical" evidence="7">
    <location>
        <begin position="329"/>
        <end position="348"/>
    </location>
</feature>
<dbReference type="InterPro" id="IPR004713">
    <property type="entry name" value="CaH_exchang"/>
</dbReference>
<dbReference type="Proteomes" id="UP001431209">
    <property type="component" value="Unassembled WGS sequence"/>
</dbReference>
<dbReference type="GO" id="GO:0015369">
    <property type="term" value="F:calcium:proton antiporter activity"/>
    <property type="evidence" value="ECO:0007669"/>
    <property type="project" value="TreeGrafter"/>
</dbReference>
<evidence type="ECO:0000313" key="10">
    <source>
        <dbReference type="Proteomes" id="UP001431209"/>
    </source>
</evidence>
<dbReference type="GO" id="GO:0012505">
    <property type="term" value="C:endomembrane system"/>
    <property type="evidence" value="ECO:0007669"/>
    <property type="project" value="UniProtKB-SubCell"/>
</dbReference>
<feature type="domain" description="Sodium/calcium exchanger membrane region" evidence="8">
    <location>
        <begin position="197"/>
        <end position="341"/>
    </location>
</feature>
<dbReference type="Pfam" id="PF01699">
    <property type="entry name" value="Na_Ca_ex"/>
    <property type="match status" value="2"/>
</dbReference>
<feature type="transmembrane region" description="Helical" evidence="7">
    <location>
        <begin position="113"/>
        <end position="132"/>
    </location>
</feature>
<feature type="transmembrane region" description="Helical" evidence="7">
    <location>
        <begin position="222"/>
        <end position="241"/>
    </location>
</feature>
<comment type="subcellular location">
    <subcellularLocation>
        <location evidence="1">Endomembrane system</location>
        <topology evidence="1">Multi-pass membrane protein</topology>
    </subcellularLocation>
</comment>
<dbReference type="GO" id="GO:0005774">
    <property type="term" value="C:vacuolar membrane"/>
    <property type="evidence" value="ECO:0007669"/>
    <property type="project" value="UniProtKB-ARBA"/>
</dbReference>
<protein>
    <submittedName>
        <fullName evidence="9">Antiporter CaxA</fullName>
    </submittedName>
</protein>
<feature type="transmembrane region" description="Helical" evidence="7">
    <location>
        <begin position="67"/>
        <end position="92"/>
    </location>
</feature>
<dbReference type="GO" id="GO:0006874">
    <property type="term" value="P:intracellular calcium ion homeostasis"/>
    <property type="evidence" value="ECO:0007669"/>
    <property type="project" value="TreeGrafter"/>
</dbReference>
<comment type="caution">
    <text evidence="9">The sequence shown here is derived from an EMBL/GenBank/DDBJ whole genome shotgun (WGS) entry which is preliminary data.</text>
</comment>
<evidence type="ECO:0000256" key="5">
    <source>
        <dbReference type="ARBA" id="ARBA00023065"/>
    </source>
</evidence>
<evidence type="ECO:0000256" key="1">
    <source>
        <dbReference type="ARBA" id="ARBA00004127"/>
    </source>
</evidence>
<proteinExistence type="predicted"/>
<evidence type="ECO:0000256" key="6">
    <source>
        <dbReference type="ARBA" id="ARBA00023136"/>
    </source>
</evidence>
<keyword evidence="3 7" id="KW-0812">Transmembrane</keyword>
<accession>A0AAW2ZIC3</accession>
<keyword evidence="5" id="KW-0406">Ion transport</keyword>
<evidence type="ECO:0000313" key="9">
    <source>
        <dbReference type="EMBL" id="KAL0489647.1"/>
    </source>
</evidence>
<keyword evidence="10" id="KW-1185">Reference proteome</keyword>
<evidence type="ECO:0000256" key="4">
    <source>
        <dbReference type="ARBA" id="ARBA00022989"/>
    </source>
</evidence>
<feature type="transmembrane region" description="Helical" evidence="7">
    <location>
        <begin position="6"/>
        <end position="25"/>
    </location>
</feature>